<dbReference type="AlphaFoldDB" id="A0A0K1EAV4"/>
<dbReference type="KEGG" id="ccro:CMC5_021250"/>
<name>A0A0K1EAV4_CHOCO</name>
<dbReference type="Proteomes" id="UP000067626">
    <property type="component" value="Chromosome"/>
</dbReference>
<dbReference type="EMBL" id="CP012159">
    <property type="protein sequence ID" value="AKT37984.1"/>
    <property type="molecule type" value="Genomic_DNA"/>
</dbReference>
<sequence length="304" mass="32764">MPDLELAFASPRKLPRPQEVRGNVAVLDIAFASEAGGKGFEAVTLPFIKGLGPRLVAWVDHHDSAHHARYAGDPRFTLTTKAQHPACPELVTPEVVARAGRVDTLVLHNDFDGLASGAKWIRAGIEPYEGCDADARAIDTRTGTPGPIATRIDRALRARPRDYGLFGIVVRHLAAGLADPSLWSIIDAAGAELAPLEAEARRIAQRYRRIEPGILFVDATKRGGSYDKTLLLLMGQERARISAVADGESVTFAARFDSGINFLEKFGISGGMPTVVSIQRSKLTQALTSLGADPEEARQLDADR</sequence>
<dbReference type="STRING" id="52.CMC5_021250"/>
<reference evidence="1 2" key="1">
    <citation type="submission" date="2015-07" db="EMBL/GenBank/DDBJ databases">
        <title>Genome analysis of myxobacterium Chondromyces crocatus Cm c5 reveals a high potential for natural compound synthesis and the genetic basis for the loss of fruiting body formation.</title>
        <authorList>
            <person name="Zaburannyi N."/>
            <person name="Bunk B."/>
            <person name="Maier J."/>
            <person name="Overmann J."/>
            <person name="Mueller R."/>
        </authorList>
    </citation>
    <scope>NUCLEOTIDE SEQUENCE [LARGE SCALE GENOMIC DNA]</scope>
    <source>
        <strain evidence="1 2">Cm c5</strain>
    </source>
</reference>
<gene>
    <name evidence="1" type="ORF">CMC5_021250</name>
</gene>
<dbReference type="RefSeq" id="WP_050430276.1">
    <property type="nucleotide sequence ID" value="NZ_CP012159.1"/>
</dbReference>
<keyword evidence="2" id="KW-1185">Reference proteome</keyword>
<protein>
    <submittedName>
        <fullName evidence="1">Uncharacterized protein</fullName>
    </submittedName>
</protein>
<organism evidence="1 2">
    <name type="scientific">Chondromyces crocatus</name>
    <dbReference type="NCBI Taxonomy" id="52"/>
    <lineage>
        <taxon>Bacteria</taxon>
        <taxon>Pseudomonadati</taxon>
        <taxon>Myxococcota</taxon>
        <taxon>Polyangia</taxon>
        <taxon>Polyangiales</taxon>
        <taxon>Polyangiaceae</taxon>
        <taxon>Chondromyces</taxon>
    </lineage>
</organism>
<accession>A0A0K1EAV4</accession>
<dbReference type="OrthoDB" id="5497255at2"/>
<proteinExistence type="predicted"/>
<evidence type="ECO:0000313" key="2">
    <source>
        <dbReference type="Proteomes" id="UP000067626"/>
    </source>
</evidence>
<evidence type="ECO:0000313" key="1">
    <source>
        <dbReference type="EMBL" id="AKT37984.1"/>
    </source>
</evidence>